<feature type="transmembrane region" description="Helical" evidence="8">
    <location>
        <begin position="427"/>
        <end position="447"/>
    </location>
</feature>
<dbReference type="PANTHER" id="PTHR11732">
    <property type="entry name" value="ALDO/KETO REDUCTASE"/>
    <property type="match status" value="1"/>
</dbReference>
<evidence type="ECO:0000256" key="6">
    <source>
        <dbReference type="ARBA" id="ARBA00023065"/>
    </source>
</evidence>
<dbReference type="FunFam" id="3.20.20.100:FF:000002">
    <property type="entry name" value="2,5-diketo-D-gluconic acid reductase A"/>
    <property type="match status" value="1"/>
</dbReference>
<evidence type="ECO:0000256" key="5">
    <source>
        <dbReference type="ARBA" id="ARBA00023002"/>
    </source>
</evidence>
<dbReference type="InterPro" id="IPR003445">
    <property type="entry name" value="Cat_transpt"/>
</dbReference>
<dbReference type="GO" id="GO:0016020">
    <property type="term" value="C:membrane"/>
    <property type="evidence" value="ECO:0007669"/>
    <property type="project" value="UniProtKB-SubCell"/>
</dbReference>
<keyword evidence="7 8" id="KW-0472">Membrane</keyword>
<dbReference type="InterPro" id="IPR036812">
    <property type="entry name" value="NAD(P)_OxRdtase_dom_sf"/>
</dbReference>
<dbReference type="Proteomes" id="UP000325434">
    <property type="component" value="Unassembled WGS sequence"/>
</dbReference>
<dbReference type="Gene3D" id="3.20.20.100">
    <property type="entry name" value="NADP-dependent oxidoreductase domain"/>
    <property type="match status" value="1"/>
</dbReference>
<dbReference type="VEuPathDB" id="FungiDB:AFLA_010805"/>
<sequence length="520" mass="58720">MSSGVSFKTSNGVTIPGVGFGTFANEGSKGETYKAVRHALKVGYRHLECAWFYANEDEVGQAIQDFLKENPSVKREDLFVTTKVWNHLHRYDDVLWSLEDSLKNLQLSYVDLFLVHWPIAAEKDEKHQPKLGPDGKYIILEDLTKNPEETWRAMEKIYEDGKARAIGVSNWRIEGLEYLNKIAKIKPQVNQIEIHPFLPNTELVNYCQKNGIVVEAYSPLGSQNQVPTTGEKVSENPTLNEIAKQKGCTLAQILIAWGLKRGYVVLPKSSNPARIESNFQSVELSDEEFKAINDVAEGRHFRLIIHPRLFQALCVRTGGFYIVAISSLQIGTQVIYVVIMHIFVYPVVITMRSSNVYEERSLGIYAGETTPKSNHQQEKPPKTVPSSRLYFVKQQLHVQLAYDIWWLALAVIIISIVKAGSFTRDPVVYSVFNIIFETISAYGYVGITTGLPDQAYSFSGGWYSLSKVVLRAAMLRGRHRSLPVAIDKAIVLPGDYLERVEEEDAYIRMERSSEQGHGNV</sequence>
<organism evidence="10">
    <name type="scientific">Aspergillus flavus</name>
    <dbReference type="NCBI Taxonomy" id="5059"/>
    <lineage>
        <taxon>Eukaryota</taxon>
        <taxon>Fungi</taxon>
        <taxon>Dikarya</taxon>
        <taxon>Ascomycota</taxon>
        <taxon>Pezizomycotina</taxon>
        <taxon>Eurotiomycetes</taxon>
        <taxon>Eurotiomycetidae</taxon>
        <taxon>Eurotiales</taxon>
        <taxon>Aspergillaceae</taxon>
        <taxon>Aspergillus</taxon>
        <taxon>Aspergillus subgen. Circumdati</taxon>
    </lineage>
</organism>
<evidence type="ECO:0000256" key="8">
    <source>
        <dbReference type="SAM" id="Phobius"/>
    </source>
</evidence>
<dbReference type="AlphaFoldDB" id="A0A5N6GNN6"/>
<feature type="transmembrane region" description="Helical" evidence="8">
    <location>
        <begin position="400"/>
        <end position="421"/>
    </location>
</feature>
<proteinExistence type="predicted"/>
<keyword evidence="2" id="KW-0813">Transport</keyword>
<evidence type="ECO:0000256" key="2">
    <source>
        <dbReference type="ARBA" id="ARBA00022448"/>
    </source>
</evidence>
<protein>
    <submittedName>
        <fullName evidence="10">NADP-dependent oxidoreductase domain-containing protein</fullName>
    </submittedName>
</protein>
<dbReference type="Pfam" id="PF02386">
    <property type="entry name" value="TrkH"/>
    <property type="match status" value="1"/>
</dbReference>
<evidence type="ECO:0000256" key="3">
    <source>
        <dbReference type="ARBA" id="ARBA00022692"/>
    </source>
</evidence>
<comment type="subcellular location">
    <subcellularLocation>
        <location evidence="1">Membrane</location>
        <topology evidence="1">Multi-pass membrane protein</topology>
    </subcellularLocation>
</comment>
<accession>A0A5N6GNN6</accession>
<dbReference type="SUPFAM" id="SSF51430">
    <property type="entry name" value="NAD(P)-linked oxidoreductase"/>
    <property type="match status" value="1"/>
</dbReference>
<dbReference type="EMBL" id="ML734634">
    <property type="protein sequence ID" value="KAB8243982.1"/>
    <property type="molecule type" value="Genomic_DNA"/>
</dbReference>
<evidence type="ECO:0000256" key="1">
    <source>
        <dbReference type="ARBA" id="ARBA00004141"/>
    </source>
</evidence>
<keyword evidence="3 8" id="KW-0812">Transmembrane</keyword>
<gene>
    <name evidence="10" type="ORF">BDV35DRAFT_382718</name>
</gene>
<evidence type="ECO:0000259" key="9">
    <source>
        <dbReference type="Pfam" id="PF00248"/>
    </source>
</evidence>
<feature type="domain" description="NADP-dependent oxidoreductase" evidence="9">
    <location>
        <begin position="19"/>
        <end position="296"/>
    </location>
</feature>
<keyword evidence="5" id="KW-0560">Oxidoreductase</keyword>
<dbReference type="VEuPathDB" id="FungiDB:F9C07_2279979"/>
<dbReference type="GO" id="GO:0016616">
    <property type="term" value="F:oxidoreductase activity, acting on the CH-OH group of donors, NAD or NADP as acceptor"/>
    <property type="evidence" value="ECO:0007669"/>
    <property type="project" value="UniProtKB-ARBA"/>
</dbReference>
<name>A0A5N6GNN6_ASPFL</name>
<reference evidence="10" key="1">
    <citation type="submission" date="2019-04" db="EMBL/GenBank/DDBJ databases">
        <title>Friends and foes A comparative genomics study of 23 Aspergillus species from section Flavi.</title>
        <authorList>
            <consortium name="DOE Joint Genome Institute"/>
            <person name="Kjaerbolling I."/>
            <person name="Vesth T."/>
            <person name="Frisvad J.C."/>
            <person name="Nybo J.L."/>
            <person name="Theobald S."/>
            <person name="Kildgaard S."/>
            <person name="Isbrandt T."/>
            <person name="Kuo A."/>
            <person name="Sato A."/>
            <person name="Lyhne E.K."/>
            <person name="Kogle M.E."/>
            <person name="Wiebenga A."/>
            <person name="Kun R.S."/>
            <person name="Lubbers R.J."/>
            <person name="Makela M.R."/>
            <person name="Barry K."/>
            <person name="Chovatia M."/>
            <person name="Clum A."/>
            <person name="Daum C."/>
            <person name="Haridas S."/>
            <person name="He G."/>
            <person name="LaButti K."/>
            <person name="Lipzen A."/>
            <person name="Mondo S."/>
            <person name="Riley R."/>
            <person name="Salamov A."/>
            <person name="Simmons B.A."/>
            <person name="Magnuson J.K."/>
            <person name="Henrissat B."/>
            <person name="Mortensen U.H."/>
            <person name="Larsen T.O."/>
            <person name="Devries R.P."/>
            <person name="Grigoriev I.V."/>
            <person name="Machida M."/>
            <person name="Baker S.E."/>
            <person name="Andersen M.R."/>
        </authorList>
    </citation>
    <scope>NUCLEOTIDE SEQUENCE [LARGE SCALE GENOMIC DNA]</scope>
    <source>
        <strain evidence="10">CBS 121.62</strain>
    </source>
</reference>
<dbReference type="Pfam" id="PF00248">
    <property type="entry name" value="Aldo_ket_red"/>
    <property type="match status" value="1"/>
</dbReference>
<keyword evidence="6" id="KW-0406">Ion transport</keyword>
<dbReference type="PRINTS" id="PR00069">
    <property type="entry name" value="ALDKETRDTASE"/>
</dbReference>
<keyword evidence="4 8" id="KW-1133">Transmembrane helix</keyword>
<dbReference type="InterPro" id="IPR023210">
    <property type="entry name" value="NADP_OxRdtase_dom"/>
</dbReference>
<dbReference type="VEuPathDB" id="FungiDB:AFLA_010807"/>
<evidence type="ECO:0000313" key="10">
    <source>
        <dbReference type="EMBL" id="KAB8243982.1"/>
    </source>
</evidence>
<dbReference type="GO" id="GO:0030001">
    <property type="term" value="P:metal ion transport"/>
    <property type="evidence" value="ECO:0007669"/>
    <property type="project" value="UniProtKB-ARBA"/>
</dbReference>
<dbReference type="VEuPathDB" id="FungiDB:F9C07_10925"/>
<dbReference type="InterPro" id="IPR020471">
    <property type="entry name" value="AKR"/>
</dbReference>
<evidence type="ECO:0000256" key="4">
    <source>
        <dbReference type="ARBA" id="ARBA00022989"/>
    </source>
</evidence>
<dbReference type="GO" id="GO:0008324">
    <property type="term" value="F:monoatomic cation transmembrane transporter activity"/>
    <property type="evidence" value="ECO:0007669"/>
    <property type="project" value="InterPro"/>
</dbReference>
<evidence type="ECO:0000256" key="7">
    <source>
        <dbReference type="ARBA" id="ARBA00023136"/>
    </source>
</evidence>